<gene>
    <name evidence="2" type="ORF">KC980_03190</name>
</gene>
<feature type="transmembrane region" description="Helical" evidence="1">
    <location>
        <begin position="262"/>
        <end position="279"/>
    </location>
</feature>
<dbReference type="PANTHER" id="PTHR37308:SF1">
    <property type="entry name" value="POLYPRENYL-PHOSPHATE TRANSPORTER"/>
    <property type="match status" value="1"/>
</dbReference>
<comment type="caution">
    <text evidence="2">The sequence shown here is derived from an EMBL/GenBank/DDBJ whole genome shotgun (WGS) entry which is preliminary data.</text>
</comment>
<feature type="transmembrane region" description="Helical" evidence="1">
    <location>
        <begin position="139"/>
        <end position="164"/>
    </location>
</feature>
<dbReference type="Pfam" id="PF04018">
    <property type="entry name" value="VCA0040-like"/>
    <property type="match status" value="1"/>
</dbReference>
<dbReference type="Proteomes" id="UP000740557">
    <property type="component" value="Unassembled WGS sequence"/>
</dbReference>
<organism evidence="2 3">
    <name type="scientific">candidate division WWE3 bacterium</name>
    <dbReference type="NCBI Taxonomy" id="2053526"/>
    <lineage>
        <taxon>Bacteria</taxon>
        <taxon>Katanobacteria</taxon>
    </lineage>
</organism>
<sequence length="301" mass="32837">MGAADIVPGVSGGTVAFILGIYEELIYSIKIATSDAAKLLLKGKVNEALKSIPFQFLLPLGLGILSAVFTLAKLLDFLLTHHPVQIWSFFFGLVLISIFVVAKRIKKWEYTNFAALILGAIAAYLIVGLVPTQTPYTPLAVFLAGMVAIMAMILPGISGSFLLLIMGKYQQILGAVNNKEVGMLLVFVAGAIVGLAVFSQILNWLYTKHHDLLVATLIGFMAGSLRKVWPWKETLQTVLDSHGKEVPIVQINTLPTVFNAEVLVSLMLFMAAIIIILYIEKLNLTKEQTGVIKEVDKRSHS</sequence>
<accession>A0A955J2K8</accession>
<evidence type="ECO:0000313" key="2">
    <source>
        <dbReference type="EMBL" id="MCA9308492.1"/>
    </source>
</evidence>
<dbReference type="PANTHER" id="PTHR37308">
    <property type="entry name" value="INTEGRAL MEMBRANE PROTEIN"/>
    <property type="match status" value="1"/>
</dbReference>
<dbReference type="AlphaFoldDB" id="A0A955J2K8"/>
<feature type="transmembrane region" description="Helical" evidence="1">
    <location>
        <begin position="184"/>
        <end position="206"/>
    </location>
</feature>
<dbReference type="InterPro" id="IPR007163">
    <property type="entry name" value="VCA0040-like"/>
</dbReference>
<protein>
    <submittedName>
        <fullName evidence="2">DUF368 domain-containing protein</fullName>
    </submittedName>
</protein>
<evidence type="ECO:0000313" key="3">
    <source>
        <dbReference type="Proteomes" id="UP000740557"/>
    </source>
</evidence>
<keyword evidence="1" id="KW-1133">Transmembrane helix</keyword>
<reference evidence="2" key="2">
    <citation type="journal article" date="2021" name="Microbiome">
        <title>Successional dynamics and alternative stable states in a saline activated sludge microbial community over 9 years.</title>
        <authorList>
            <person name="Wang Y."/>
            <person name="Ye J."/>
            <person name="Ju F."/>
            <person name="Liu L."/>
            <person name="Boyd J.A."/>
            <person name="Deng Y."/>
            <person name="Parks D.H."/>
            <person name="Jiang X."/>
            <person name="Yin X."/>
            <person name="Woodcroft B.J."/>
            <person name="Tyson G.W."/>
            <person name="Hugenholtz P."/>
            <person name="Polz M.F."/>
            <person name="Zhang T."/>
        </authorList>
    </citation>
    <scope>NUCLEOTIDE SEQUENCE</scope>
    <source>
        <strain evidence="2">HKST-UBA79</strain>
    </source>
</reference>
<reference evidence="2" key="1">
    <citation type="submission" date="2020-04" db="EMBL/GenBank/DDBJ databases">
        <authorList>
            <person name="Zhang T."/>
        </authorList>
    </citation>
    <scope>NUCLEOTIDE SEQUENCE</scope>
    <source>
        <strain evidence="2">HKST-UBA79</strain>
    </source>
</reference>
<feature type="transmembrane region" description="Helical" evidence="1">
    <location>
        <begin position="52"/>
        <end position="72"/>
    </location>
</feature>
<feature type="transmembrane region" description="Helical" evidence="1">
    <location>
        <begin position="84"/>
        <end position="101"/>
    </location>
</feature>
<feature type="transmembrane region" description="Helical" evidence="1">
    <location>
        <begin position="113"/>
        <end position="133"/>
    </location>
</feature>
<keyword evidence="1" id="KW-0472">Membrane</keyword>
<name>A0A955J2K8_UNCKA</name>
<dbReference type="EMBL" id="JAGQNX010000096">
    <property type="protein sequence ID" value="MCA9308492.1"/>
    <property type="molecule type" value="Genomic_DNA"/>
</dbReference>
<evidence type="ECO:0000256" key="1">
    <source>
        <dbReference type="SAM" id="Phobius"/>
    </source>
</evidence>
<keyword evidence="1" id="KW-0812">Transmembrane</keyword>
<proteinExistence type="predicted"/>